<dbReference type="Pfam" id="PF21599">
    <property type="entry name" value="ZSWIM3_N"/>
    <property type="match status" value="1"/>
</dbReference>
<evidence type="ECO:0000259" key="3">
    <source>
        <dbReference type="Pfam" id="PF21599"/>
    </source>
</evidence>
<keyword evidence="1" id="KW-0175">Coiled coil</keyword>
<evidence type="ECO:0000313" key="5">
    <source>
        <dbReference type="Proteomes" id="UP000678393"/>
    </source>
</evidence>
<dbReference type="InterPro" id="IPR048325">
    <property type="entry name" value="ZSWIM3_N"/>
</dbReference>
<feature type="compositionally biased region" description="Low complexity" evidence="2">
    <location>
        <begin position="232"/>
        <end position="255"/>
    </location>
</feature>
<sequence>MAEANEATDMTVNSMPKPEEHDAIKTECTQKIELHAEFASFLELRSAIERYQKEKSVQLIVKDSKLLKAESTRKIIPKVYHLVNQSLMYHSITYCCKCHGELKQKPGTRVKNVGQKRLNCQMYIRFKLSPDLQKLVLFDLDETHNHGIDPTTCQMTPRQQVYRLSRIRQSGMSVDDDDDESSVNVKGPAAYVKNHRDDSLYPPPRKSARIQAKREGSSHDEDNDENGHDSDSSLSENEQNSNNDTSPLDSESSCSDSDEEERRMNRALLPFPIRLIGSAVQSSPELLAATKQLIQIQKSKLLIEKQKLILETKQLELMNTKLELEVRVLERNLAAEMAGTSDRKDTTIYLQAS</sequence>
<proteinExistence type="predicted"/>
<comment type="caution">
    <text evidence="4">The sequence shown here is derived from an EMBL/GenBank/DDBJ whole genome shotgun (WGS) entry which is preliminary data.</text>
</comment>
<protein>
    <recommendedName>
        <fullName evidence="3">ZSWIM3 N-terminal domain-containing protein</fullName>
    </recommendedName>
</protein>
<dbReference type="InterPro" id="IPR040854">
    <property type="entry name" value="ZSWIM9"/>
</dbReference>
<dbReference type="OrthoDB" id="124789at2759"/>
<reference evidence="4" key="1">
    <citation type="submission" date="2021-04" db="EMBL/GenBank/DDBJ databases">
        <authorList>
            <consortium name="Molecular Ecology Group"/>
        </authorList>
    </citation>
    <scope>NUCLEOTIDE SEQUENCE</scope>
</reference>
<feature type="region of interest" description="Disordered" evidence="2">
    <location>
        <begin position="171"/>
        <end position="262"/>
    </location>
</feature>
<keyword evidence="5" id="KW-1185">Reference proteome</keyword>
<evidence type="ECO:0000313" key="4">
    <source>
        <dbReference type="EMBL" id="CAG5116736.1"/>
    </source>
</evidence>
<name>A0A8S3YQV0_9EUPU</name>
<evidence type="ECO:0000256" key="1">
    <source>
        <dbReference type="SAM" id="Coils"/>
    </source>
</evidence>
<dbReference type="PANTHER" id="PTHR47086">
    <property type="entry name" value="BTB DOMAIN-CONTAINING PROTEIN"/>
    <property type="match status" value="1"/>
</dbReference>
<dbReference type="EMBL" id="CAJHNH020000293">
    <property type="protein sequence ID" value="CAG5116736.1"/>
    <property type="molecule type" value="Genomic_DNA"/>
</dbReference>
<organism evidence="4 5">
    <name type="scientific">Candidula unifasciata</name>
    <dbReference type="NCBI Taxonomy" id="100452"/>
    <lineage>
        <taxon>Eukaryota</taxon>
        <taxon>Metazoa</taxon>
        <taxon>Spiralia</taxon>
        <taxon>Lophotrochozoa</taxon>
        <taxon>Mollusca</taxon>
        <taxon>Gastropoda</taxon>
        <taxon>Heterobranchia</taxon>
        <taxon>Euthyneura</taxon>
        <taxon>Panpulmonata</taxon>
        <taxon>Eupulmonata</taxon>
        <taxon>Stylommatophora</taxon>
        <taxon>Helicina</taxon>
        <taxon>Helicoidea</taxon>
        <taxon>Geomitridae</taxon>
        <taxon>Candidula</taxon>
    </lineage>
</organism>
<feature type="coiled-coil region" evidence="1">
    <location>
        <begin position="305"/>
        <end position="332"/>
    </location>
</feature>
<dbReference type="Proteomes" id="UP000678393">
    <property type="component" value="Unassembled WGS sequence"/>
</dbReference>
<dbReference type="AlphaFoldDB" id="A0A8S3YQV0"/>
<accession>A0A8S3YQV0</accession>
<evidence type="ECO:0000256" key="2">
    <source>
        <dbReference type="SAM" id="MobiDB-lite"/>
    </source>
</evidence>
<gene>
    <name evidence="4" type="ORF">CUNI_LOCUS2294</name>
</gene>
<feature type="compositionally biased region" description="Basic and acidic residues" evidence="2">
    <location>
        <begin position="212"/>
        <end position="231"/>
    </location>
</feature>
<feature type="domain" description="ZSWIM3 N-terminal" evidence="3">
    <location>
        <begin position="32"/>
        <end position="146"/>
    </location>
</feature>
<dbReference type="PANTHER" id="PTHR47086:SF4">
    <property type="entry name" value="BTB DOMAIN-CONTAINING PROTEIN"/>
    <property type="match status" value="1"/>
</dbReference>